<keyword evidence="3" id="KW-1185">Reference proteome</keyword>
<dbReference type="SUPFAM" id="SSF51735">
    <property type="entry name" value="NAD(P)-binding Rossmann-fold domains"/>
    <property type="match status" value="1"/>
</dbReference>
<keyword evidence="2" id="KW-0969">Cilium</keyword>
<dbReference type="AlphaFoldDB" id="A0A411YWJ3"/>
<evidence type="ECO:0000313" key="2">
    <source>
        <dbReference type="EMBL" id="RGP35150.1"/>
    </source>
</evidence>
<keyword evidence="2" id="KW-0282">Flagellum</keyword>
<name>A0A411YWJ3_9RHOB</name>
<evidence type="ECO:0000259" key="1">
    <source>
        <dbReference type="Pfam" id="PF21135"/>
    </source>
</evidence>
<dbReference type="InterPro" id="IPR036291">
    <property type="entry name" value="NAD(P)-bd_dom_sf"/>
</dbReference>
<dbReference type="PANTHER" id="PTHR37850">
    <property type="entry name" value="STRU PROTEIN"/>
    <property type="match status" value="1"/>
</dbReference>
<dbReference type="RefSeq" id="WP_118156179.1">
    <property type="nucleotide sequence ID" value="NZ_QWEY01000022.1"/>
</dbReference>
<dbReference type="Pfam" id="PF21135">
    <property type="entry name" value="DRL_cat"/>
    <property type="match status" value="1"/>
</dbReference>
<evidence type="ECO:0000313" key="3">
    <source>
        <dbReference type="Proteomes" id="UP000284547"/>
    </source>
</evidence>
<feature type="domain" description="Oxidoreductase DRL-like catalytic" evidence="1">
    <location>
        <begin position="155"/>
        <end position="348"/>
    </location>
</feature>
<accession>A0A411YWJ3</accession>
<organism evidence="2 3">
    <name type="scientific">Pseudotabrizicola alkalilacus</name>
    <dbReference type="NCBI Taxonomy" id="2305252"/>
    <lineage>
        <taxon>Bacteria</taxon>
        <taxon>Pseudomonadati</taxon>
        <taxon>Pseudomonadota</taxon>
        <taxon>Alphaproteobacteria</taxon>
        <taxon>Rhodobacterales</taxon>
        <taxon>Paracoccaceae</taxon>
        <taxon>Pseudotabrizicola</taxon>
    </lineage>
</organism>
<comment type="caution">
    <text evidence="2">The sequence shown here is derived from an EMBL/GenBank/DDBJ whole genome shotgun (WGS) entry which is preliminary data.</text>
</comment>
<dbReference type="Proteomes" id="UP000284547">
    <property type="component" value="Unassembled WGS sequence"/>
</dbReference>
<proteinExistence type="predicted"/>
<dbReference type="PANTHER" id="PTHR37850:SF3">
    <property type="entry name" value="BLR7815 PROTEIN"/>
    <property type="match status" value="1"/>
</dbReference>
<reference evidence="2 3" key="1">
    <citation type="submission" date="2018-08" db="EMBL/GenBank/DDBJ databases">
        <title>Flavobacterium tibetense sp. nov., isolated from a wetland YonghuCo on Tibetan Plateau.</title>
        <authorList>
            <person name="Phurbu D."/>
            <person name="Lu H."/>
            <person name="Xing P."/>
        </authorList>
    </citation>
    <scope>NUCLEOTIDE SEQUENCE [LARGE SCALE GENOMIC DNA]</scope>
    <source>
        <strain evidence="2 3">DJC</strain>
    </source>
</reference>
<dbReference type="OrthoDB" id="9777844at2"/>
<keyword evidence="2" id="KW-0966">Cell projection</keyword>
<dbReference type="InterPro" id="IPR048423">
    <property type="entry name" value="DRL_cat"/>
</dbReference>
<dbReference type="Gene3D" id="3.40.50.720">
    <property type="entry name" value="NAD(P)-binding Rossmann-like Domain"/>
    <property type="match status" value="1"/>
</dbReference>
<protein>
    <submittedName>
        <fullName evidence="2">Flagellar biosynthesis protein FlgA</fullName>
    </submittedName>
</protein>
<sequence>MNYRTYFTANRRTIETCIIGTGGFGRSFLSQGLRVPQMSARIAVDVNAATAAAAMREVGISAADIYICEDADSARAAFEAGGFVAVGDFALVADLPFDVAVEATGHPAHGARHAELAIAAGKHVALVSKEVDSVVGPGLAAMAADKGVIVTPVDGDQPSLLIGLITWAQVLGLEIVAAGKSSEYDFVHDPETDTILCNGSTYHVPEFSPLARLGDRDAAEIVAARAEAACTLPQRAVPDLCEMTVVANACGMSPDRADLHCPILRIDEVPTVLCITSEGGILERTGVLEVFHCLRAPGEISFAGGVFVVIRCDDADTWKMLHEKGHLVSRNGKTAMVFLPRHLLGLEAATSILEAGLLGVSSGASVPDHVIDLVAYADHDLPAGHSLTMGGHHHSIAGVSARMVAAGALRDDSPAPFYLASNCRLVREVRGGEFIRMQDLDIPQDSVLVRLRESQDARFFQVRESA</sequence>
<gene>
    <name evidence="2" type="ORF">D1012_21545</name>
</gene>
<dbReference type="EMBL" id="QWEY01000022">
    <property type="protein sequence ID" value="RGP35150.1"/>
    <property type="molecule type" value="Genomic_DNA"/>
</dbReference>